<dbReference type="InterPro" id="IPR013974">
    <property type="entry name" value="SAF"/>
</dbReference>
<proteinExistence type="predicted"/>
<dbReference type="PANTHER" id="PTHR42966:SF1">
    <property type="entry name" value="SIALIC ACID SYNTHASE"/>
    <property type="match status" value="1"/>
</dbReference>
<dbReference type="InterPro" id="IPR051690">
    <property type="entry name" value="PseI-like"/>
</dbReference>
<dbReference type="Proteomes" id="UP000298200">
    <property type="component" value="Unassembled WGS sequence"/>
</dbReference>
<dbReference type="RefSeq" id="WP_135637384.1">
    <property type="nucleotide sequence ID" value="NZ_RQFU01000026.1"/>
</dbReference>
<dbReference type="SUPFAM" id="SSF51269">
    <property type="entry name" value="AFP III-like domain"/>
    <property type="match status" value="1"/>
</dbReference>
<comment type="caution">
    <text evidence="2">The sequence shown here is derived from an EMBL/GenBank/DDBJ whole genome shotgun (WGS) entry which is preliminary data.</text>
</comment>
<dbReference type="InterPro" id="IPR013132">
    <property type="entry name" value="PseI/NeuA/B-like_N"/>
</dbReference>
<keyword evidence="3" id="KW-1185">Reference proteome</keyword>
<dbReference type="CDD" id="cd11615">
    <property type="entry name" value="SAF_NeuB_like"/>
    <property type="match status" value="1"/>
</dbReference>
<dbReference type="EMBL" id="RQFU01000026">
    <property type="protein sequence ID" value="TGL16972.1"/>
    <property type="molecule type" value="Genomic_DNA"/>
</dbReference>
<dbReference type="InterPro" id="IPR036732">
    <property type="entry name" value="AFP_Neu5c_C_sf"/>
</dbReference>
<dbReference type="SMART" id="SM00858">
    <property type="entry name" value="SAF"/>
    <property type="match status" value="1"/>
</dbReference>
<name>A0ABY2LZX3_9LEPT</name>
<dbReference type="InterPro" id="IPR006190">
    <property type="entry name" value="SAF_AFP_Neu5Ac"/>
</dbReference>
<evidence type="ECO:0000313" key="2">
    <source>
        <dbReference type="EMBL" id="TGL16972.1"/>
    </source>
</evidence>
<dbReference type="InterPro" id="IPR013785">
    <property type="entry name" value="Aldolase_TIM"/>
</dbReference>
<dbReference type="InterPro" id="IPR057736">
    <property type="entry name" value="SAF_PseI/NeuA/NeuB"/>
</dbReference>
<sequence length="352" mass="39647">MKNIKLGKRIISQNSKPYIIAEIGVNHEGSIEKAKELIELAYQGGADAAKFQTYKAETLASKDSPAYWDTSKETTLSQYELFKKHDSFGEKEYTLLAEHCKKIGIDFLSTPFDLASVDFLDSLIPFYKIASADITSIPLLRKIAKKGKPVVLSTGSSNLWEIEKAINVLQDSGCTELALLHCILNYPCPDENANINMILGLEKAFPEYVIGYSDHTHPDEHMSSLLVSYLKGARILEKHFTHDKSLPGNDHYHAMDIDDLKSFNLILKKVMVLEGESEKKPIASEKLSRLNARRSIVANRNLKKGEVLEESALTFKRPAHGISPLYWDEVIGRKVNKDISEDHSIKWIDLEE</sequence>
<dbReference type="Pfam" id="PF08666">
    <property type="entry name" value="SAF"/>
    <property type="match status" value="1"/>
</dbReference>
<feature type="domain" description="AFP-like" evidence="1">
    <location>
        <begin position="295"/>
        <end position="352"/>
    </location>
</feature>
<evidence type="ECO:0000313" key="3">
    <source>
        <dbReference type="Proteomes" id="UP000298200"/>
    </source>
</evidence>
<dbReference type="PANTHER" id="PTHR42966">
    <property type="entry name" value="N-ACETYLNEURAMINATE SYNTHASE"/>
    <property type="match status" value="1"/>
</dbReference>
<protein>
    <submittedName>
        <fullName evidence="2">Acetylneuraminic acid synthetase</fullName>
    </submittedName>
</protein>
<gene>
    <name evidence="2" type="ORF">EHQ46_17235</name>
</gene>
<accession>A0ABY2LZX3</accession>
<dbReference type="Gene3D" id="3.90.1210.10">
    <property type="entry name" value="Antifreeze-like/N-acetylneuraminic acid synthase C-terminal domain"/>
    <property type="match status" value="1"/>
</dbReference>
<organism evidence="2 3">
    <name type="scientific">Leptospira yanagawae</name>
    <dbReference type="NCBI Taxonomy" id="293069"/>
    <lineage>
        <taxon>Bacteria</taxon>
        <taxon>Pseudomonadati</taxon>
        <taxon>Spirochaetota</taxon>
        <taxon>Spirochaetia</taxon>
        <taxon>Leptospirales</taxon>
        <taxon>Leptospiraceae</taxon>
        <taxon>Leptospira</taxon>
    </lineage>
</organism>
<dbReference type="PROSITE" id="PS50844">
    <property type="entry name" value="AFP_LIKE"/>
    <property type="match status" value="1"/>
</dbReference>
<dbReference type="Gene3D" id="3.20.20.70">
    <property type="entry name" value="Aldolase class I"/>
    <property type="match status" value="1"/>
</dbReference>
<evidence type="ECO:0000259" key="1">
    <source>
        <dbReference type="PROSITE" id="PS50844"/>
    </source>
</evidence>
<dbReference type="Pfam" id="PF03102">
    <property type="entry name" value="NeuB"/>
    <property type="match status" value="1"/>
</dbReference>
<dbReference type="SUPFAM" id="SSF51569">
    <property type="entry name" value="Aldolase"/>
    <property type="match status" value="1"/>
</dbReference>
<reference evidence="3" key="1">
    <citation type="journal article" date="2019" name="PLoS Negl. Trop. Dis.">
        <title>Revisiting the worldwide diversity of Leptospira species in the environment.</title>
        <authorList>
            <person name="Vincent A.T."/>
            <person name="Schiettekatte O."/>
            <person name="Bourhy P."/>
            <person name="Veyrier F.J."/>
            <person name="Picardeau M."/>
        </authorList>
    </citation>
    <scope>NUCLEOTIDE SEQUENCE [LARGE SCALE GENOMIC DNA]</scope>
    <source>
        <strain evidence="3">201800272</strain>
    </source>
</reference>